<gene>
    <name evidence="3" type="ORF">M9Y10_033454</name>
</gene>
<feature type="coiled-coil region" evidence="1">
    <location>
        <begin position="640"/>
        <end position="916"/>
    </location>
</feature>
<sequence length="1237" mass="142437">MIESSSSDIANKIKHIQQLDAELSISPDQSVNVDGSNINASVNQKSNIKINRNSNFDLNIDEDDLSNNTNTNTDSSSAFQDGSEKISKFCAAFNKKVGVSTNSLEEVLEIVDVLINNHVSGTMLNSSNSLEVLKVSEDTESLVQKLRNRITKLKTKNKELQSQVNSIEMQNSSLQADLDQLKYQNNRLEETLADMQIRLQSSQQEVKDLNDRSSRNKNSREEFESTVSNLGDLIQTQLDDSTTIISQRDSLIKIINKQNSALQQYEQILTRLNDENYRIADSSIFSKSTKNTASNNSNYYENDINYNDDSSVDSKGDIFPMILSIVSRSSEELNSDIRSHITDIMNDSSIPLIDRIESIISYVCHEANQAIQFTEETKEKIKQLKSDNTDIQSKCIEILSLFDEEIQFMQRLAHSNEIQSCVFFREDQNGVIPFDKDSKEELIKHCARVARYIEETIPQINIDEMNDAFSQFEMIQPTEIFNLLNANVLEKKLRDFYDRMKKFNPIENSELSQFSEESQNLIEIQMKELLCLFAAQAFTNDILQNHSVELRMRYEITQREIQQLRLEVEENKEPLKSMKKVINHFTKRENKIKRLLTKVLHHNSKKKIESKDDQSDSNLTSEDSSDDLLSIVKEVAVLINQNRICQAEKLESELQQVIDEKTQMAEQLHSHIHNIEAELSKAEKIYQQKSEEFTKTIEETKNDLDGEKEKNSELLTKVEELQQQLKEVTDTYNQLRANQQDEIRSIQTESDNQIQSLSSQLELKMKRVKDLEEQLNSFSAKIEELKKEKKEAKERIEYLETVNIKSVNALKEKSKNLRKQCEESIAQIQNQLQEAKEHYSQAQEELRDTQAKNEELAVELSNCQINKKAVELRLKALEDRLETTKQTMTSQHEARFKSLTTQIEEKLKQINNEQKTLINGFIQFANENLDAHLETDIENGFDIDLGIETQIENNGYDGYEEYDDSYLKKFLRYLQGELEARHHAQVVYEETAADVLKVQKLLKLSECQELYGPVSSLVKSNKEMLAKVKKYQDDQIDSEKRANEYCREMRKVESQIAALRQWESWARRVHRIVHETCCTTYSSEQLRLSLEESLLSSVSHRTLLAKLQSLREQKKAMAILACNYISSHSENVEGGNNINIILNDFHSRAGEKLRPSWMSLLAICAFIRRIQKLSGFIPIDYQPNSASSLAISCGVVESNQKKKKRNNRSASVKGKSFSQLNDSELPQKKPTALFKNI</sequence>
<dbReference type="Gene3D" id="1.10.287.2610">
    <property type="match status" value="1"/>
</dbReference>
<evidence type="ECO:0000256" key="2">
    <source>
        <dbReference type="SAM" id="MobiDB-lite"/>
    </source>
</evidence>
<protein>
    <submittedName>
        <fullName evidence="3">Uncharacterized protein</fullName>
    </submittedName>
</protein>
<feature type="region of interest" description="Disordered" evidence="2">
    <location>
        <begin position="204"/>
        <end position="224"/>
    </location>
</feature>
<dbReference type="EMBL" id="JAPFFF010000005">
    <property type="protein sequence ID" value="KAK8888720.1"/>
    <property type="molecule type" value="Genomic_DNA"/>
</dbReference>
<evidence type="ECO:0000256" key="1">
    <source>
        <dbReference type="SAM" id="Coils"/>
    </source>
</evidence>
<organism evidence="3 4">
    <name type="scientific">Tritrichomonas musculus</name>
    <dbReference type="NCBI Taxonomy" id="1915356"/>
    <lineage>
        <taxon>Eukaryota</taxon>
        <taxon>Metamonada</taxon>
        <taxon>Parabasalia</taxon>
        <taxon>Tritrichomonadida</taxon>
        <taxon>Tritrichomonadidae</taxon>
        <taxon>Tritrichomonas</taxon>
    </lineage>
</organism>
<feature type="compositionally biased region" description="Basic and acidic residues" evidence="2">
    <location>
        <begin position="205"/>
        <end position="223"/>
    </location>
</feature>
<keyword evidence="1" id="KW-0175">Coiled coil</keyword>
<reference evidence="3 4" key="1">
    <citation type="submission" date="2024-04" db="EMBL/GenBank/DDBJ databases">
        <title>Tritrichomonas musculus Genome.</title>
        <authorList>
            <person name="Alves-Ferreira E."/>
            <person name="Grigg M."/>
            <person name="Lorenzi H."/>
            <person name="Galac M."/>
        </authorList>
    </citation>
    <scope>NUCLEOTIDE SEQUENCE [LARGE SCALE GENOMIC DNA]</scope>
    <source>
        <strain evidence="3 4">EAF2021</strain>
    </source>
</reference>
<keyword evidence="4" id="KW-1185">Reference proteome</keyword>
<feature type="coiled-coil region" evidence="1">
    <location>
        <begin position="364"/>
        <end position="394"/>
    </location>
</feature>
<dbReference type="Gene3D" id="1.10.287.1490">
    <property type="match status" value="1"/>
</dbReference>
<evidence type="ECO:0000313" key="4">
    <source>
        <dbReference type="Proteomes" id="UP001470230"/>
    </source>
</evidence>
<proteinExistence type="predicted"/>
<name>A0ABR2KC83_9EUKA</name>
<feature type="region of interest" description="Disordered" evidence="2">
    <location>
        <begin position="1200"/>
        <end position="1237"/>
    </location>
</feature>
<dbReference type="Proteomes" id="UP001470230">
    <property type="component" value="Unassembled WGS sequence"/>
</dbReference>
<evidence type="ECO:0000313" key="3">
    <source>
        <dbReference type="EMBL" id="KAK8888720.1"/>
    </source>
</evidence>
<accession>A0ABR2KC83</accession>
<comment type="caution">
    <text evidence="3">The sequence shown here is derived from an EMBL/GenBank/DDBJ whole genome shotgun (WGS) entry which is preliminary data.</text>
</comment>